<accession>A0A6C0DMZ6</accession>
<dbReference type="GO" id="GO:0000786">
    <property type="term" value="C:nucleosome"/>
    <property type="evidence" value="ECO:0007669"/>
    <property type="project" value="InterPro"/>
</dbReference>
<protein>
    <recommendedName>
        <fullName evidence="1">H15 domain-containing protein</fullName>
    </recommendedName>
</protein>
<dbReference type="InterPro" id="IPR036388">
    <property type="entry name" value="WH-like_DNA-bd_sf"/>
</dbReference>
<dbReference type="GO" id="GO:0003677">
    <property type="term" value="F:DNA binding"/>
    <property type="evidence" value="ECO:0007669"/>
    <property type="project" value="InterPro"/>
</dbReference>
<evidence type="ECO:0000259" key="1">
    <source>
        <dbReference type="PROSITE" id="PS51504"/>
    </source>
</evidence>
<dbReference type="InterPro" id="IPR005818">
    <property type="entry name" value="Histone_H1/H5_H15"/>
</dbReference>
<dbReference type="SUPFAM" id="SSF46785">
    <property type="entry name" value="Winged helix' DNA-binding domain"/>
    <property type="match status" value="1"/>
</dbReference>
<reference evidence="2" key="1">
    <citation type="journal article" date="2020" name="Nature">
        <title>Giant virus diversity and host interactions through global metagenomics.</title>
        <authorList>
            <person name="Schulz F."/>
            <person name="Roux S."/>
            <person name="Paez-Espino D."/>
            <person name="Jungbluth S."/>
            <person name="Walsh D.A."/>
            <person name="Denef V.J."/>
            <person name="McMahon K.D."/>
            <person name="Konstantinidis K.T."/>
            <person name="Eloe-Fadrosh E.A."/>
            <person name="Kyrpides N.C."/>
            <person name="Woyke T."/>
        </authorList>
    </citation>
    <scope>NUCLEOTIDE SEQUENCE</scope>
    <source>
        <strain evidence="2">GVMAG-M-3300023174-207</strain>
    </source>
</reference>
<dbReference type="PROSITE" id="PS52050">
    <property type="entry name" value="WYL"/>
    <property type="match status" value="1"/>
</dbReference>
<proteinExistence type="predicted"/>
<dbReference type="CDD" id="cd00073">
    <property type="entry name" value="H15"/>
    <property type="match status" value="1"/>
</dbReference>
<dbReference type="Pfam" id="PF00538">
    <property type="entry name" value="Linker_histone"/>
    <property type="match status" value="1"/>
</dbReference>
<dbReference type="EMBL" id="MN739628">
    <property type="protein sequence ID" value="QHT16945.1"/>
    <property type="molecule type" value="Genomic_DNA"/>
</dbReference>
<dbReference type="SMART" id="SM00526">
    <property type="entry name" value="H15"/>
    <property type="match status" value="1"/>
</dbReference>
<sequence length="437" mass="50779">MTSLLDIFKIKNLDIVLNDNSKIKVFDKDIHNLYEDSNGEKKEFKISEEENTVKLTRPYDKQIKKRKIYEVPLMDDDLEIVFNRTREQNYELLKSLDYNEFEITSSQVPNDIYRIPYMSKGETKGYAVLVNRTEDAFLLDLNSLFVVKPLSSHINCLTSNTRYIDPQTPKKEKVVEVPQAPRKKTSTSSSFYSSKKLDFEEKEVASVDIPTGHIVTFIYKGDEKRVLVKETNDKYTEGICQTDNKYKKYLTRYIEKVNKVEDASSEDEDNLSEEPQPTYKNMILNTIKTCYVNGTRGLSRQALQAYIMRNYNIKIDNFHKHFIMTLKRLVETGCIIQTKQKFKLGDEGRKYLKEQKKPKNTIKYDNNVVQEGPIQDAIDNEKILDIMYDGGSIPDIKRPIRPKRVYKASNGNLILQATCLIDDKVKNFSLDKVKVIA</sequence>
<name>A0A6C0DMZ6_9ZZZZ</name>
<feature type="domain" description="H15" evidence="1">
    <location>
        <begin position="275"/>
        <end position="346"/>
    </location>
</feature>
<dbReference type="AlphaFoldDB" id="A0A6C0DMZ6"/>
<organism evidence="2">
    <name type="scientific">viral metagenome</name>
    <dbReference type="NCBI Taxonomy" id="1070528"/>
    <lineage>
        <taxon>unclassified sequences</taxon>
        <taxon>metagenomes</taxon>
        <taxon>organismal metagenomes</taxon>
    </lineage>
</organism>
<dbReference type="Gene3D" id="1.10.10.10">
    <property type="entry name" value="Winged helix-like DNA-binding domain superfamily/Winged helix DNA-binding domain"/>
    <property type="match status" value="1"/>
</dbReference>
<dbReference type="InterPro" id="IPR036390">
    <property type="entry name" value="WH_DNA-bd_sf"/>
</dbReference>
<dbReference type="PROSITE" id="PS51504">
    <property type="entry name" value="H15"/>
    <property type="match status" value="1"/>
</dbReference>
<dbReference type="GO" id="GO:0006334">
    <property type="term" value="P:nucleosome assembly"/>
    <property type="evidence" value="ECO:0007669"/>
    <property type="project" value="InterPro"/>
</dbReference>
<evidence type="ECO:0000313" key="2">
    <source>
        <dbReference type="EMBL" id="QHT16945.1"/>
    </source>
</evidence>